<protein>
    <recommendedName>
        <fullName evidence="4">MAGE domain-containing protein</fullName>
    </recommendedName>
</protein>
<dbReference type="AlphaFoldDB" id="M1V882"/>
<accession>M1V882</accession>
<keyword evidence="3" id="KW-1185">Reference proteome</keyword>
<sequence>MTRRLRTSRNSREQKPQASRSQAARHGESTTSDALACLGPDADDAFFAARSRGAGTPASALNPPSDCGEPEHHAEDLDAENRAPSGDRLPPEGGPGAMQSTGEHGVCAAHSPETPAVTAPTSAGSWDALDEDQQRHLVSTVTRFLLVREQSRIPVLKRDITSLVAETLGVPAGPRGRFPTWLTTLRNAALERAAQMLLFDLGFRVLQVGRLPLGEHARGRTRQAARGLTLTVAPYHFYQERCLVEGAPPSLDEAPPGNDGMPSDLLLLVSDLPPKLRPQPRSIAFSGLLMVLACLFGLSDTGMIQEKELFNSFARIGLMTVHNNSQATREAALPAHTHNGDYVPETNPLRGVPANDADPDATGAVSGDNVWFHGYQRKADIHKLLTLYLPKMLYLQRFRLNIADSEWTYAAGPRLRAELPPESLFELLCEFFGEDADEGAATNLRRRLLPDQPVMLNASRAES</sequence>
<evidence type="ECO:0000313" key="2">
    <source>
        <dbReference type="EMBL" id="BAM80394.1"/>
    </source>
</evidence>
<dbReference type="HOGENOM" id="CLU_591040_0_0_1"/>
<evidence type="ECO:0000313" key="3">
    <source>
        <dbReference type="Proteomes" id="UP000007014"/>
    </source>
</evidence>
<organism evidence="2 3">
    <name type="scientific">Cyanidioschyzon merolae (strain NIES-3377 / 10D)</name>
    <name type="common">Unicellular red alga</name>
    <dbReference type="NCBI Taxonomy" id="280699"/>
    <lineage>
        <taxon>Eukaryota</taxon>
        <taxon>Rhodophyta</taxon>
        <taxon>Bangiophyceae</taxon>
        <taxon>Cyanidiales</taxon>
        <taxon>Cyanidiaceae</taxon>
        <taxon>Cyanidioschyzon</taxon>
    </lineage>
</organism>
<dbReference type="OrthoDB" id="10517602at2759"/>
<dbReference type="RefSeq" id="XP_005535001.1">
    <property type="nucleotide sequence ID" value="XM_005534944.1"/>
</dbReference>
<evidence type="ECO:0008006" key="4">
    <source>
        <dbReference type="Google" id="ProtNLM"/>
    </source>
</evidence>
<name>M1V882_CYAM1</name>
<proteinExistence type="predicted"/>
<dbReference type="Proteomes" id="UP000007014">
    <property type="component" value="Chromosome 10"/>
</dbReference>
<dbReference type="EMBL" id="AP006492">
    <property type="protein sequence ID" value="BAM80394.1"/>
    <property type="molecule type" value="Genomic_DNA"/>
</dbReference>
<gene>
    <name evidence="2" type="ORF">CYME_CMJ302C</name>
</gene>
<feature type="compositionally biased region" description="Basic and acidic residues" evidence="1">
    <location>
        <begin position="69"/>
        <end position="81"/>
    </location>
</feature>
<reference evidence="2 3" key="2">
    <citation type="journal article" date="2007" name="BMC Biol.">
        <title>A 100%-complete sequence reveals unusually simple genomic features in the hot-spring red alga Cyanidioschyzon merolae.</title>
        <authorList>
            <person name="Nozaki H."/>
            <person name="Takano H."/>
            <person name="Misumi O."/>
            <person name="Terasawa K."/>
            <person name="Matsuzaki M."/>
            <person name="Maruyama S."/>
            <person name="Nishida K."/>
            <person name="Yagisawa F."/>
            <person name="Yoshida Y."/>
            <person name="Fujiwara T."/>
            <person name="Takio S."/>
            <person name="Tamura K."/>
            <person name="Chung S.J."/>
            <person name="Nakamura S."/>
            <person name="Kuroiwa H."/>
            <person name="Tanaka K."/>
            <person name="Sato N."/>
            <person name="Kuroiwa T."/>
        </authorList>
    </citation>
    <scope>NUCLEOTIDE SEQUENCE [LARGE SCALE GENOMIC DNA]</scope>
    <source>
        <strain evidence="2 3">10D</strain>
    </source>
</reference>
<feature type="region of interest" description="Disordered" evidence="1">
    <location>
        <begin position="1"/>
        <end position="124"/>
    </location>
</feature>
<dbReference type="GeneID" id="16994011"/>
<dbReference type="Gramene" id="CMJ302CT">
    <property type="protein sequence ID" value="CMJ302CT"/>
    <property type="gene ID" value="CMJ302C"/>
</dbReference>
<dbReference type="KEGG" id="cme:CYME_CMJ302C"/>
<reference evidence="2 3" key="1">
    <citation type="journal article" date="2004" name="Nature">
        <title>Genome sequence of the ultrasmall unicellular red alga Cyanidioschyzon merolae 10D.</title>
        <authorList>
            <person name="Matsuzaki M."/>
            <person name="Misumi O."/>
            <person name="Shin-i T."/>
            <person name="Maruyama S."/>
            <person name="Takahara M."/>
            <person name="Miyagishima S."/>
            <person name="Mori T."/>
            <person name="Nishida K."/>
            <person name="Yagisawa F."/>
            <person name="Nishida K."/>
            <person name="Yoshida Y."/>
            <person name="Nishimura Y."/>
            <person name="Nakao S."/>
            <person name="Kobayashi T."/>
            <person name="Momoyama Y."/>
            <person name="Higashiyama T."/>
            <person name="Minoda A."/>
            <person name="Sano M."/>
            <person name="Nomoto H."/>
            <person name="Oishi K."/>
            <person name="Hayashi H."/>
            <person name="Ohta F."/>
            <person name="Nishizaka S."/>
            <person name="Haga S."/>
            <person name="Miura S."/>
            <person name="Morishita T."/>
            <person name="Kabeya Y."/>
            <person name="Terasawa K."/>
            <person name="Suzuki Y."/>
            <person name="Ishii Y."/>
            <person name="Asakawa S."/>
            <person name="Takano H."/>
            <person name="Ohta N."/>
            <person name="Kuroiwa H."/>
            <person name="Tanaka K."/>
            <person name="Shimizu N."/>
            <person name="Sugano S."/>
            <person name="Sato N."/>
            <person name="Nozaki H."/>
            <person name="Ogasawara N."/>
            <person name="Kohara Y."/>
            <person name="Kuroiwa T."/>
        </authorList>
    </citation>
    <scope>NUCLEOTIDE SEQUENCE [LARGE SCALE GENOMIC DNA]</scope>
    <source>
        <strain evidence="2 3">10D</strain>
    </source>
</reference>
<evidence type="ECO:0000256" key="1">
    <source>
        <dbReference type="SAM" id="MobiDB-lite"/>
    </source>
</evidence>